<dbReference type="EMBL" id="JAAMPC010000012">
    <property type="protein sequence ID" value="KAG2276794.1"/>
    <property type="molecule type" value="Genomic_DNA"/>
</dbReference>
<evidence type="ECO:0000313" key="2">
    <source>
        <dbReference type="Proteomes" id="UP000886595"/>
    </source>
</evidence>
<reference evidence="1 2" key="1">
    <citation type="submission" date="2020-02" db="EMBL/GenBank/DDBJ databases">
        <authorList>
            <person name="Ma Q."/>
            <person name="Huang Y."/>
            <person name="Song X."/>
            <person name="Pei D."/>
        </authorList>
    </citation>
    <scope>NUCLEOTIDE SEQUENCE [LARGE SCALE GENOMIC DNA]</scope>
    <source>
        <strain evidence="1">Sxm20200214</strain>
        <tissue evidence="1">Leaf</tissue>
    </source>
</reference>
<accession>A0A8X7UFL2</accession>
<evidence type="ECO:0000313" key="1">
    <source>
        <dbReference type="EMBL" id="KAG2276794.1"/>
    </source>
</evidence>
<proteinExistence type="predicted"/>
<sequence length="77" mass="8580">MIFKLKTNEICKLIDVDLTNLGEGGGKCSKSFTKYGGVKELESLMVSELNAYVVNFPPHVQSPHATFSVYVTKLLHY</sequence>
<keyword evidence="2" id="KW-1185">Reference proteome</keyword>
<dbReference type="OrthoDB" id="10464152at2759"/>
<organism evidence="1 2">
    <name type="scientific">Brassica carinata</name>
    <name type="common">Ethiopian mustard</name>
    <name type="synonym">Abyssinian cabbage</name>
    <dbReference type="NCBI Taxonomy" id="52824"/>
    <lineage>
        <taxon>Eukaryota</taxon>
        <taxon>Viridiplantae</taxon>
        <taxon>Streptophyta</taxon>
        <taxon>Embryophyta</taxon>
        <taxon>Tracheophyta</taxon>
        <taxon>Spermatophyta</taxon>
        <taxon>Magnoliopsida</taxon>
        <taxon>eudicotyledons</taxon>
        <taxon>Gunneridae</taxon>
        <taxon>Pentapetalae</taxon>
        <taxon>rosids</taxon>
        <taxon>malvids</taxon>
        <taxon>Brassicales</taxon>
        <taxon>Brassicaceae</taxon>
        <taxon>Brassiceae</taxon>
        <taxon>Brassica</taxon>
    </lineage>
</organism>
<protein>
    <submittedName>
        <fullName evidence="1">Uncharacterized protein</fullName>
    </submittedName>
</protein>
<comment type="caution">
    <text evidence="1">The sequence shown here is derived from an EMBL/GenBank/DDBJ whole genome shotgun (WGS) entry which is preliminary data.</text>
</comment>
<gene>
    <name evidence="1" type="ORF">Bca52824_059349</name>
</gene>
<dbReference type="AlphaFoldDB" id="A0A8X7UFL2"/>
<dbReference type="Proteomes" id="UP000886595">
    <property type="component" value="Unassembled WGS sequence"/>
</dbReference>
<name>A0A8X7UFL2_BRACI</name>